<feature type="region of interest" description="Disordered" evidence="1">
    <location>
        <begin position="1"/>
        <end position="37"/>
    </location>
</feature>
<proteinExistence type="predicted"/>
<evidence type="ECO:0000313" key="2">
    <source>
        <dbReference type="EMBL" id="CAI9156593.1"/>
    </source>
</evidence>
<gene>
    <name evidence="2" type="ORF">MRATA1EN1_LOCUS5555</name>
</gene>
<reference evidence="2" key="1">
    <citation type="submission" date="2023-04" db="EMBL/GenBank/DDBJ databases">
        <authorList>
            <consortium name="ELIXIR-Norway"/>
        </authorList>
    </citation>
    <scope>NUCLEOTIDE SEQUENCE [LARGE SCALE GENOMIC DNA]</scope>
</reference>
<keyword evidence="3" id="KW-1185">Reference proteome</keyword>
<dbReference type="Proteomes" id="UP001176941">
    <property type="component" value="Chromosome 14"/>
</dbReference>
<evidence type="ECO:0000313" key="3">
    <source>
        <dbReference type="Proteomes" id="UP001176941"/>
    </source>
</evidence>
<feature type="compositionally biased region" description="Gly residues" evidence="1">
    <location>
        <begin position="1"/>
        <end position="11"/>
    </location>
</feature>
<name>A0ABN8Y4S6_RANTA</name>
<organism evidence="2 3">
    <name type="scientific">Rangifer tarandus platyrhynchus</name>
    <name type="common">Svalbard reindeer</name>
    <dbReference type="NCBI Taxonomy" id="3082113"/>
    <lineage>
        <taxon>Eukaryota</taxon>
        <taxon>Metazoa</taxon>
        <taxon>Chordata</taxon>
        <taxon>Craniata</taxon>
        <taxon>Vertebrata</taxon>
        <taxon>Euteleostomi</taxon>
        <taxon>Mammalia</taxon>
        <taxon>Eutheria</taxon>
        <taxon>Laurasiatheria</taxon>
        <taxon>Artiodactyla</taxon>
        <taxon>Ruminantia</taxon>
        <taxon>Pecora</taxon>
        <taxon>Cervidae</taxon>
        <taxon>Odocoileinae</taxon>
        <taxon>Rangifer</taxon>
    </lineage>
</organism>
<protein>
    <submittedName>
        <fullName evidence="2">Uncharacterized protein</fullName>
    </submittedName>
</protein>
<sequence>METTTSGGGVSPSGLHPQAHVPPQRRFLCTGTPEAPAGTAACGRICCEMTEDFRLLPFPAPPPVAASAAR</sequence>
<dbReference type="EMBL" id="OX459950">
    <property type="protein sequence ID" value="CAI9156593.1"/>
    <property type="molecule type" value="Genomic_DNA"/>
</dbReference>
<evidence type="ECO:0000256" key="1">
    <source>
        <dbReference type="SAM" id="MobiDB-lite"/>
    </source>
</evidence>
<accession>A0ABN8Y4S6</accession>